<name>A0ABT6SR59_9ACTN</name>
<dbReference type="EC" id="2.-.-.-" evidence="3"/>
<gene>
    <name evidence="3" type="ORF">QIT00_05890</name>
</gene>
<feature type="chain" id="PRO_5046783295" evidence="1">
    <location>
        <begin position="22"/>
        <end position="163"/>
    </location>
</feature>
<dbReference type="InterPro" id="IPR000182">
    <property type="entry name" value="GNAT_dom"/>
</dbReference>
<dbReference type="RefSeq" id="WP_282534009.1">
    <property type="nucleotide sequence ID" value="NZ_JASCIS010000004.1"/>
</dbReference>
<keyword evidence="1" id="KW-0732">Signal</keyword>
<sequence length="163" mass="16861">MTPSPSAPSLVTLLPVTPAAAANLALGGTGGFDWIEGGPEGGTRIGASLVAKSEGEGTYVPGWGIYVIARADDGRAVGAMGFHSAPVEGRVEIGYDVVTAARGHGYATAALRALTAWALSKPDVTAVFARTTPDNTASRRVLERAGFTLTAREPEELTYEREC</sequence>
<comment type="caution">
    <text evidence="3">The sequence shown here is derived from an EMBL/GenBank/DDBJ whole genome shotgun (WGS) entry which is preliminary data.</text>
</comment>
<evidence type="ECO:0000259" key="2">
    <source>
        <dbReference type="PROSITE" id="PS51186"/>
    </source>
</evidence>
<dbReference type="Proteomes" id="UP001237105">
    <property type="component" value="Unassembled WGS sequence"/>
</dbReference>
<feature type="signal peptide" evidence="1">
    <location>
        <begin position="1"/>
        <end position="21"/>
    </location>
</feature>
<dbReference type="InterPro" id="IPR016181">
    <property type="entry name" value="Acyl_CoA_acyltransferase"/>
</dbReference>
<protein>
    <submittedName>
        <fullName evidence="3">GNAT family protein</fullName>
        <ecNumber evidence="3">2.-.-.-</ecNumber>
    </submittedName>
</protein>
<dbReference type="InterPro" id="IPR051908">
    <property type="entry name" value="Ribosomal_N-acetyltransferase"/>
</dbReference>
<dbReference type="Gene3D" id="3.40.630.30">
    <property type="match status" value="1"/>
</dbReference>
<dbReference type="SUPFAM" id="SSF55729">
    <property type="entry name" value="Acyl-CoA N-acyltransferases (Nat)"/>
    <property type="match status" value="1"/>
</dbReference>
<dbReference type="PANTHER" id="PTHR43441:SF6">
    <property type="entry name" value="N-ACETYLTRANSFERASE DOMAIN-CONTAINING PROTEIN"/>
    <property type="match status" value="1"/>
</dbReference>
<reference evidence="3 4" key="1">
    <citation type="submission" date="2023-05" db="EMBL/GenBank/DDBJ databases">
        <title>Draft genome sequence of Streptomyces sp. B-S-A12 isolated from a cave soil in Thailand.</title>
        <authorList>
            <person name="Chamroensaksri N."/>
            <person name="Muangham S."/>
        </authorList>
    </citation>
    <scope>NUCLEOTIDE SEQUENCE [LARGE SCALE GENOMIC DNA]</scope>
    <source>
        <strain evidence="3 4">B-S-A12</strain>
    </source>
</reference>
<evidence type="ECO:0000313" key="3">
    <source>
        <dbReference type="EMBL" id="MDI3418097.1"/>
    </source>
</evidence>
<dbReference type="EMBL" id="JASCIS010000004">
    <property type="protein sequence ID" value="MDI3418097.1"/>
    <property type="molecule type" value="Genomic_DNA"/>
</dbReference>
<keyword evidence="4" id="KW-1185">Reference proteome</keyword>
<dbReference type="PANTHER" id="PTHR43441">
    <property type="entry name" value="RIBOSOMAL-PROTEIN-SERINE ACETYLTRANSFERASE"/>
    <property type="match status" value="1"/>
</dbReference>
<proteinExistence type="predicted"/>
<evidence type="ECO:0000256" key="1">
    <source>
        <dbReference type="SAM" id="SignalP"/>
    </source>
</evidence>
<dbReference type="PROSITE" id="PS51186">
    <property type="entry name" value="GNAT"/>
    <property type="match status" value="1"/>
</dbReference>
<organism evidence="3 4">
    <name type="scientific">Streptomyces luteolus</name>
    <dbReference type="NCBI Taxonomy" id="3043615"/>
    <lineage>
        <taxon>Bacteria</taxon>
        <taxon>Bacillati</taxon>
        <taxon>Actinomycetota</taxon>
        <taxon>Actinomycetes</taxon>
        <taxon>Kitasatosporales</taxon>
        <taxon>Streptomycetaceae</taxon>
        <taxon>Streptomyces</taxon>
    </lineage>
</organism>
<evidence type="ECO:0000313" key="4">
    <source>
        <dbReference type="Proteomes" id="UP001237105"/>
    </source>
</evidence>
<accession>A0ABT6SR59</accession>
<dbReference type="Pfam" id="PF13302">
    <property type="entry name" value="Acetyltransf_3"/>
    <property type="match status" value="1"/>
</dbReference>
<feature type="domain" description="N-acetyltransferase" evidence="2">
    <location>
        <begin position="11"/>
        <end position="163"/>
    </location>
</feature>
<keyword evidence="3" id="KW-0808">Transferase</keyword>
<dbReference type="GO" id="GO:0016740">
    <property type="term" value="F:transferase activity"/>
    <property type="evidence" value="ECO:0007669"/>
    <property type="project" value="UniProtKB-KW"/>
</dbReference>